<dbReference type="Proteomes" id="UP000688137">
    <property type="component" value="Unassembled WGS sequence"/>
</dbReference>
<keyword evidence="3" id="KW-1185">Reference proteome</keyword>
<sequence length="334" mass="40193">MKFIKENKDNKVQFIEQKKIIYKGSVRLEKFVNKKPNIITQTQREYKSDLSPIIRQKRAQTILKQLLNEQNQQVLEAKSSRNFKLKRISVDYNYSIQLPNIEEYFDSQDKLQLLKTIKNEKNRVENHIEKLEKIKKELDLSDYVFNQHKPNTYHSNTPSKSARRHTIKLNTSGSTLFGKTENVKRQLSIIDCEDRKQIDKNKEIELYKKYEKVRDSKVLPQLVNQINESYEEKNKLSDKFNRQLYYCIHNRDYSIKDKIKEYQKDSLSYSQFYSIQKRLKQHMEGRFKATENQVIKFEDELKNLAKTNRLTESRKEQLSRIKIQLENGNYLENY</sequence>
<dbReference type="EMBL" id="CAJJDM010000029">
    <property type="protein sequence ID" value="CAD8060777.1"/>
    <property type="molecule type" value="Genomic_DNA"/>
</dbReference>
<dbReference type="OMA" id="PTQREYK"/>
<keyword evidence="1" id="KW-0175">Coiled coil</keyword>
<evidence type="ECO:0000313" key="3">
    <source>
        <dbReference type="Proteomes" id="UP000688137"/>
    </source>
</evidence>
<organism evidence="2 3">
    <name type="scientific">Paramecium primaurelia</name>
    <dbReference type="NCBI Taxonomy" id="5886"/>
    <lineage>
        <taxon>Eukaryota</taxon>
        <taxon>Sar</taxon>
        <taxon>Alveolata</taxon>
        <taxon>Ciliophora</taxon>
        <taxon>Intramacronucleata</taxon>
        <taxon>Oligohymenophorea</taxon>
        <taxon>Peniculida</taxon>
        <taxon>Parameciidae</taxon>
        <taxon>Paramecium</taxon>
    </lineage>
</organism>
<protein>
    <submittedName>
        <fullName evidence="2">Uncharacterized protein</fullName>
    </submittedName>
</protein>
<comment type="caution">
    <text evidence="2">The sequence shown here is derived from an EMBL/GenBank/DDBJ whole genome shotgun (WGS) entry which is preliminary data.</text>
</comment>
<evidence type="ECO:0000313" key="2">
    <source>
        <dbReference type="EMBL" id="CAD8060777.1"/>
    </source>
</evidence>
<dbReference type="AlphaFoldDB" id="A0A8S1L0B8"/>
<proteinExistence type="predicted"/>
<name>A0A8S1L0B8_PARPR</name>
<gene>
    <name evidence="2" type="ORF">PPRIM_AZ9-3.1.T0300307</name>
</gene>
<evidence type="ECO:0000256" key="1">
    <source>
        <dbReference type="SAM" id="Coils"/>
    </source>
</evidence>
<reference evidence="2" key="1">
    <citation type="submission" date="2021-01" db="EMBL/GenBank/DDBJ databases">
        <authorList>
            <consortium name="Genoscope - CEA"/>
            <person name="William W."/>
        </authorList>
    </citation>
    <scope>NUCLEOTIDE SEQUENCE</scope>
</reference>
<accession>A0A8S1L0B8</accession>
<feature type="coiled-coil region" evidence="1">
    <location>
        <begin position="110"/>
        <end position="141"/>
    </location>
</feature>